<keyword evidence="1" id="KW-1133">Transmembrane helix</keyword>
<evidence type="ECO:0000313" key="2">
    <source>
        <dbReference type="EMBL" id="PHQ28243.1"/>
    </source>
</evidence>
<keyword evidence="1" id="KW-0472">Membrane</keyword>
<keyword evidence="1" id="KW-0812">Transmembrane</keyword>
<dbReference type="OrthoDB" id="5766000at2"/>
<keyword evidence="3" id="KW-1185">Reference proteome</keyword>
<dbReference type="EMBL" id="NQXA01000017">
    <property type="protein sequence ID" value="PHQ28243.1"/>
    <property type="molecule type" value="Genomic_DNA"/>
</dbReference>
<proteinExistence type="predicted"/>
<gene>
    <name evidence="2" type="ORF">CJ305_15930</name>
</gene>
<dbReference type="InterPro" id="IPR025250">
    <property type="entry name" value="DUF4199"/>
</dbReference>
<dbReference type="Proteomes" id="UP000229433">
    <property type="component" value="Unassembled WGS sequence"/>
</dbReference>
<name>A0A2G1VNA6_9FLAO</name>
<evidence type="ECO:0000313" key="3">
    <source>
        <dbReference type="Proteomes" id="UP000229433"/>
    </source>
</evidence>
<accession>A0A2G1VNA6</accession>
<dbReference type="Pfam" id="PF13858">
    <property type="entry name" value="DUF4199"/>
    <property type="match status" value="1"/>
</dbReference>
<dbReference type="AlphaFoldDB" id="A0A2G1VNA6"/>
<feature type="transmembrane region" description="Helical" evidence="1">
    <location>
        <begin position="132"/>
        <end position="155"/>
    </location>
</feature>
<dbReference type="RefSeq" id="WP_099647298.1">
    <property type="nucleotide sequence ID" value="NZ_KZ319298.1"/>
</dbReference>
<comment type="caution">
    <text evidence="2">The sequence shown here is derived from an EMBL/GenBank/DDBJ whole genome shotgun (WGS) entry which is preliminary data.</text>
</comment>
<sequence length="158" mass="18120">MISFRLEFKWAVIYTFFLFIWMIFEVQMGWHDALIAQHHLYTLFFYIPAALIYYLALTDKRNNFYGGIMSYRQGFLAGLVITLCIALLAAPAQYIISTWITPDYFENVKAYAVQAGKTTPEEAEAFFNLKSYMIQSVAGSLAIGLLFSAVLPLLVKRK</sequence>
<organism evidence="2 3">
    <name type="scientific">Leeuwenhoekiella nanhaiensis</name>
    <dbReference type="NCBI Taxonomy" id="1655491"/>
    <lineage>
        <taxon>Bacteria</taxon>
        <taxon>Pseudomonadati</taxon>
        <taxon>Bacteroidota</taxon>
        <taxon>Flavobacteriia</taxon>
        <taxon>Flavobacteriales</taxon>
        <taxon>Flavobacteriaceae</taxon>
        <taxon>Leeuwenhoekiella</taxon>
    </lineage>
</organism>
<protein>
    <submittedName>
        <fullName evidence="2">DUF4199 domain-containing protein</fullName>
    </submittedName>
</protein>
<evidence type="ECO:0000256" key="1">
    <source>
        <dbReference type="SAM" id="Phobius"/>
    </source>
</evidence>
<feature type="transmembrane region" description="Helical" evidence="1">
    <location>
        <begin position="75"/>
        <end position="96"/>
    </location>
</feature>
<feature type="transmembrane region" description="Helical" evidence="1">
    <location>
        <begin position="36"/>
        <end position="55"/>
    </location>
</feature>
<feature type="transmembrane region" description="Helical" evidence="1">
    <location>
        <begin position="12"/>
        <end position="30"/>
    </location>
</feature>
<reference evidence="2 3" key="1">
    <citation type="submission" date="2017-08" db="EMBL/GenBank/DDBJ databases">
        <title>The whole genome shortgun sequences of strain Leeuwenhoekiella nanhaiensis G18 from the South China Sea.</title>
        <authorList>
            <person name="Liu Q."/>
        </authorList>
    </citation>
    <scope>NUCLEOTIDE SEQUENCE [LARGE SCALE GENOMIC DNA]</scope>
    <source>
        <strain evidence="2 3">G18</strain>
    </source>
</reference>